<dbReference type="KEGG" id="aplc:110984172"/>
<dbReference type="Gene3D" id="3.30.2410.10">
    <property type="entry name" value="Hect, E3 ligase catalytic domain"/>
    <property type="match status" value="1"/>
</dbReference>
<reference evidence="2" key="1">
    <citation type="submission" date="2025-08" db="UniProtKB">
        <authorList>
            <consortium name="RefSeq"/>
        </authorList>
    </citation>
    <scope>IDENTIFICATION</scope>
</reference>
<dbReference type="OrthoDB" id="6131538at2759"/>
<gene>
    <name evidence="2" type="primary">LOC110984172</name>
</gene>
<sequence>MLLWQTMVESSIKQFCEGLGPMYDQVKRSPGATAQLFVYTNNNLRKADLKKTYTITYSLEGSNNRTQEEDTMYSFETFLLECEANSTGVSLSEVLEFWIGAEDIPPYGFQMPLLIDFYSTTPGIRHLPSAHTFMPVLWLPGVLEILMI</sequence>
<dbReference type="SUPFAM" id="SSF56204">
    <property type="entry name" value="Hect, E3 ligase catalytic domain"/>
    <property type="match status" value="1"/>
</dbReference>
<accession>A0A8B7Z458</accession>
<dbReference type="OMA" id="LECEANS"/>
<dbReference type="AlphaFoldDB" id="A0A8B7Z458"/>
<evidence type="ECO:0000313" key="2">
    <source>
        <dbReference type="RefSeq" id="XP_022099747.1"/>
    </source>
</evidence>
<dbReference type="GeneID" id="110984172"/>
<dbReference type="Proteomes" id="UP000694845">
    <property type="component" value="Unplaced"/>
</dbReference>
<evidence type="ECO:0000313" key="1">
    <source>
        <dbReference type="Proteomes" id="UP000694845"/>
    </source>
</evidence>
<dbReference type="GO" id="GO:0004842">
    <property type="term" value="F:ubiquitin-protein transferase activity"/>
    <property type="evidence" value="ECO:0007669"/>
    <property type="project" value="InterPro"/>
</dbReference>
<proteinExistence type="predicted"/>
<organism evidence="1 2">
    <name type="scientific">Acanthaster planci</name>
    <name type="common">Crown-of-thorns starfish</name>
    <dbReference type="NCBI Taxonomy" id="133434"/>
    <lineage>
        <taxon>Eukaryota</taxon>
        <taxon>Metazoa</taxon>
        <taxon>Echinodermata</taxon>
        <taxon>Eleutherozoa</taxon>
        <taxon>Asterozoa</taxon>
        <taxon>Asteroidea</taxon>
        <taxon>Valvatacea</taxon>
        <taxon>Valvatida</taxon>
        <taxon>Acanthasteridae</taxon>
        <taxon>Acanthaster</taxon>
    </lineage>
</organism>
<protein>
    <submittedName>
        <fullName evidence="2">Uncharacterized protein LOC110984172</fullName>
    </submittedName>
</protein>
<dbReference type="RefSeq" id="XP_022099747.1">
    <property type="nucleotide sequence ID" value="XM_022244055.1"/>
</dbReference>
<keyword evidence="1" id="KW-1185">Reference proteome</keyword>
<name>A0A8B7Z458_ACAPL</name>
<dbReference type="InterPro" id="IPR035983">
    <property type="entry name" value="Hect_E3_ubiquitin_ligase"/>
</dbReference>